<dbReference type="PANTHER" id="PTHR30050">
    <property type="entry name" value="CHROMOSOMAL REPLICATION INITIATOR PROTEIN DNAA"/>
    <property type="match status" value="1"/>
</dbReference>
<dbReference type="Gene3D" id="3.40.50.300">
    <property type="entry name" value="P-loop containing nucleotide triphosphate hydrolases"/>
    <property type="match status" value="1"/>
</dbReference>
<feature type="domain" description="IstB-like ATP-binding" evidence="1">
    <location>
        <begin position="165"/>
        <end position="316"/>
    </location>
</feature>
<feature type="domain" description="Primosomal DnaI N-terminal" evidence="2">
    <location>
        <begin position="1"/>
        <end position="88"/>
    </location>
</feature>
<evidence type="ECO:0000259" key="2">
    <source>
        <dbReference type="Pfam" id="PF07319"/>
    </source>
</evidence>
<dbReference type="NCBIfam" id="NF006505">
    <property type="entry name" value="PRK08939.1"/>
    <property type="match status" value="1"/>
</dbReference>
<dbReference type="SUPFAM" id="SSF52540">
    <property type="entry name" value="P-loop containing nucleoside triphosphate hydrolases"/>
    <property type="match status" value="1"/>
</dbReference>
<protein>
    <submittedName>
        <fullName evidence="3">Primosomal protein DnaI</fullName>
    </submittedName>
</protein>
<dbReference type="Proteomes" id="UP000448943">
    <property type="component" value="Unassembled WGS sequence"/>
</dbReference>
<dbReference type="OrthoDB" id="61127at2"/>
<organism evidence="3 4">
    <name type="scientific">Chengkuizengella marina</name>
    <dbReference type="NCBI Taxonomy" id="2507566"/>
    <lineage>
        <taxon>Bacteria</taxon>
        <taxon>Bacillati</taxon>
        <taxon>Bacillota</taxon>
        <taxon>Bacilli</taxon>
        <taxon>Bacillales</taxon>
        <taxon>Paenibacillaceae</taxon>
        <taxon>Chengkuizengella</taxon>
    </lineage>
</organism>
<dbReference type="Pfam" id="PF01695">
    <property type="entry name" value="IstB_IS21"/>
    <property type="match status" value="1"/>
</dbReference>
<accession>A0A6N9Q2P8</accession>
<evidence type="ECO:0000313" key="4">
    <source>
        <dbReference type="Proteomes" id="UP000448943"/>
    </source>
</evidence>
<dbReference type="InterPro" id="IPR009928">
    <property type="entry name" value="DnaI_N"/>
</dbReference>
<dbReference type="Pfam" id="PF07319">
    <property type="entry name" value="DnaI_N"/>
    <property type="match status" value="1"/>
</dbReference>
<sequence>MQSLSEIVNVIPKTKIQEAKDKMQTLLNDPLILKFREKHPEISNEDLKIHMNRLYEFVREYKQCTNCPGLENCPNDFKGHYTKLTVQNYNEYRQITDQKIACKKLKAYESQELIRKKIRSFYIDERALKEGYSLNEIMQKDEQRLPAIIALTDYIHQTKKEGLQKKGLYLSGTFGTGKTFLLCYMLNELAKSGHTGVIVYVPDFIEDLKEMMKDTARLKNTIEMLKTTDLLVFDDLGAENINAWARDHVLGTILNYRMNRKPTFYTSNYDLKGLEKHFSFTSKDGEDELKAQRIMDRIEPFVQVIEVKGTNKRRTNEFN</sequence>
<comment type="caution">
    <text evidence="3">The sequence shown here is derived from an EMBL/GenBank/DDBJ whole genome shotgun (WGS) entry which is preliminary data.</text>
</comment>
<dbReference type="RefSeq" id="WP_160645654.1">
    <property type="nucleotide sequence ID" value="NZ_SIJB01000018.1"/>
</dbReference>
<dbReference type="GO" id="GO:0006260">
    <property type="term" value="P:DNA replication"/>
    <property type="evidence" value="ECO:0007669"/>
    <property type="project" value="TreeGrafter"/>
</dbReference>
<dbReference type="PANTHER" id="PTHR30050:SF8">
    <property type="entry name" value="PRIMOSOMAL PROTEIN DNAI"/>
    <property type="match status" value="1"/>
</dbReference>
<dbReference type="InterPro" id="IPR002611">
    <property type="entry name" value="IstB_ATP-bd"/>
</dbReference>
<evidence type="ECO:0000259" key="1">
    <source>
        <dbReference type="Pfam" id="PF01695"/>
    </source>
</evidence>
<name>A0A6N9Q2P8_9BACL</name>
<keyword evidence="4" id="KW-1185">Reference proteome</keyword>
<dbReference type="GO" id="GO:0005524">
    <property type="term" value="F:ATP binding"/>
    <property type="evidence" value="ECO:0007669"/>
    <property type="project" value="InterPro"/>
</dbReference>
<dbReference type="AlphaFoldDB" id="A0A6N9Q2P8"/>
<dbReference type="InterPro" id="IPR027417">
    <property type="entry name" value="P-loop_NTPase"/>
</dbReference>
<dbReference type="CDD" id="cd00009">
    <property type="entry name" value="AAA"/>
    <property type="match status" value="1"/>
</dbReference>
<dbReference type="EMBL" id="SIJB01000018">
    <property type="protein sequence ID" value="NBI28858.1"/>
    <property type="molecule type" value="Genomic_DNA"/>
</dbReference>
<gene>
    <name evidence="3" type="primary">dnaI</name>
    <name evidence="3" type="ORF">ERL59_07795</name>
</gene>
<evidence type="ECO:0000313" key="3">
    <source>
        <dbReference type="EMBL" id="NBI28858.1"/>
    </source>
</evidence>
<reference evidence="3 4" key="1">
    <citation type="submission" date="2019-01" db="EMBL/GenBank/DDBJ databases">
        <title>Chengkuizengella sp. nov., isolated from deep-sea sediment of East Pacific Ocean.</title>
        <authorList>
            <person name="Yang J."/>
            <person name="Lai Q."/>
            <person name="Shao Z."/>
        </authorList>
    </citation>
    <scope>NUCLEOTIDE SEQUENCE [LARGE SCALE GENOMIC DNA]</scope>
    <source>
        <strain evidence="3 4">YPA3-1-1</strain>
    </source>
</reference>
<proteinExistence type="predicted"/>